<organism evidence="1 2">
    <name type="scientific">Polypedilum vanderplanki</name>
    <name type="common">Sleeping chironomid midge</name>
    <dbReference type="NCBI Taxonomy" id="319348"/>
    <lineage>
        <taxon>Eukaryota</taxon>
        <taxon>Metazoa</taxon>
        <taxon>Ecdysozoa</taxon>
        <taxon>Arthropoda</taxon>
        <taxon>Hexapoda</taxon>
        <taxon>Insecta</taxon>
        <taxon>Pterygota</taxon>
        <taxon>Neoptera</taxon>
        <taxon>Endopterygota</taxon>
        <taxon>Diptera</taxon>
        <taxon>Nematocera</taxon>
        <taxon>Chironomoidea</taxon>
        <taxon>Chironomidae</taxon>
        <taxon>Chironominae</taxon>
        <taxon>Polypedilum</taxon>
        <taxon>Polypedilum</taxon>
    </lineage>
</organism>
<sequence>MFGSKFKLEIIFRVQMKHLKKQEYRYFPYKPEALPVCAVHANYKYLYPDIAKHSDLPSENLKNCLLKPVN</sequence>
<dbReference type="Proteomes" id="UP001107558">
    <property type="component" value="Chromosome 2"/>
</dbReference>
<keyword evidence="2" id="KW-1185">Reference proteome</keyword>
<dbReference type="EMBL" id="JADBJN010000002">
    <property type="protein sequence ID" value="KAG5678974.1"/>
    <property type="molecule type" value="Genomic_DNA"/>
</dbReference>
<dbReference type="AlphaFoldDB" id="A0A9J6CBI4"/>
<comment type="caution">
    <text evidence="1">The sequence shown here is derived from an EMBL/GenBank/DDBJ whole genome shotgun (WGS) entry which is preliminary data.</text>
</comment>
<protein>
    <submittedName>
        <fullName evidence="1">Uncharacterized protein</fullName>
    </submittedName>
</protein>
<evidence type="ECO:0000313" key="1">
    <source>
        <dbReference type="EMBL" id="KAG5678974.1"/>
    </source>
</evidence>
<evidence type="ECO:0000313" key="2">
    <source>
        <dbReference type="Proteomes" id="UP001107558"/>
    </source>
</evidence>
<accession>A0A9J6CBI4</accession>
<proteinExistence type="predicted"/>
<gene>
    <name evidence="1" type="ORF">PVAND_008589</name>
</gene>
<reference evidence="1" key="1">
    <citation type="submission" date="2021-03" db="EMBL/GenBank/DDBJ databases">
        <title>Chromosome level genome of the anhydrobiotic midge Polypedilum vanderplanki.</title>
        <authorList>
            <person name="Yoshida Y."/>
            <person name="Kikawada T."/>
            <person name="Gusev O."/>
        </authorList>
    </citation>
    <scope>NUCLEOTIDE SEQUENCE</scope>
    <source>
        <strain evidence="1">NIAS01</strain>
        <tissue evidence="1">Whole body or cell culture</tissue>
    </source>
</reference>
<name>A0A9J6CBI4_POLVA</name>